<gene>
    <name evidence="1" type="ORF">MNODULE_19650</name>
</gene>
<accession>A0A7X6DT85</accession>
<dbReference type="EMBL" id="VTOW01000004">
    <property type="protein sequence ID" value="NKE72972.1"/>
    <property type="molecule type" value="Genomic_DNA"/>
</dbReference>
<dbReference type="Proteomes" id="UP000534783">
    <property type="component" value="Unassembled WGS sequence"/>
</dbReference>
<evidence type="ECO:0000313" key="2">
    <source>
        <dbReference type="Proteomes" id="UP000534783"/>
    </source>
</evidence>
<keyword evidence="2" id="KW-1185">Reference proteome</keyword>
<proteinExistence type="predicted"/>
<dbReference type="RefSeq" id="WP_168062902.1">
    <property type="nucleotide sequence ID" value="NZ_VTOW01000004.1"/>
</dbReference>
<reference evidence="1 2" key="1">
    <citation type="journal article" date="2020" name="Nature">
        <title>Bacterial chemolithoautotrophy via manganese oxidation.</title>
        <authorList>
            <person name="Yu H."/>
            <person name="Leadbetter J.R."/>
        </authorList>
    </citation>
    <scope>NUCLEOTIDE SEQUENCE [LARGE SCALE GENOMIC DNA]</scope>
    <source>
        <strain evidence="1 2">Mn-1</strain>
    </source>
</reference>
<protein>
    <recommendedName>
        <fullName evidence="3">Lipoprotein</fullName>
    </recommendedName>
</protein>
<comment type="caution">
    <text evidence="1">The sequence shown here is derived from an EMBL/GenBank/DDBJ whole genome shotgun (WGS) entry which is preliminary data.</text>
</comment>
<sequence>MKNKTKQRIWGVIFGSALTMSLIGCGGGGGGGSPSSGSSGSPIPRAKTVITDTNGFATISNADGENISVQVTDEAKMPLSGISVTYGSTFESNKKIIALFKDSVGQFAPVVYFDDPLSIANSATVAVTIEMPLHNDYAQHDFENLIHRAKSYMAEPLSRFDTLYCRSVSTVTGALTDSFVRESPRLLVIYNQTHTSPSTIFVVDPITGFNSALGDYLTSRLADASITPSTVLGGHIAYRIVSFDPSVSIFREQVEVMAATPESCGLDPALYGTWKYQSYNGFDRSLIGITLSLTDNNQYRMNNPLLPCAEEGEYRIDGSRRNSEGVWIGGTGITLTPGFNQDCSLEVLFDFVPPIGYTVSGSTLEFHFKVDGAPVTAVFKR</sequence>
<name>A0A7X6DT85_9BACT</name>
<evidence type="ECO:0008006" key="3">
    <source>
        <dbReference type="Google" id="ProtNLM"/>
    </source>
</evidence>
<dbReference type="AlphaFoldDB" id="A0A7X6DT85"/>
<evidence type="ECO:0000313" key="1">
    <source>
        <dbReference type="EMBL" id="NKE72972.1"/>
    </source>
</evidence>
<dbReference type="PROSITE" id="PS51257">
    <property type="entry name" value="PROKAR_LIPOPROTEIN"/>
    <property type="match status" value="1"/>
</dbReference>
<organism evidence="1 2">
    <name type="scientific">Candidatus Manganitrophus noduliformans</name>
    <dbReference type="NCBI Taxonomy" id="2606439"/>
    <lineage>
        <taxon>Bacteria</taxon>
        <taxon>Pseudomonadati</taxon>
        <taxon>Nitrospirota</taxon>
        <taxon>Nitrospiria</taxon>
        <taxon>Candidatus Troglogloeales</taxon>
        <taxon>Candidatus Manganitrophaceae</taxon>
        <taxon>Candidatus Manganitrophus</taxon>
    </lineage>
</organism>